<feature type="region of interest" description="Disordered" evidence="1">
    <location>
        <begin position="228"/>
        <end position="248"/>
    </location>
</feature>
<proteinExistence type="predicted"/>
<gene>
    <name evidence="2" type="ORF">IQ227_12765</name>
</gene>
<sequence length="248" mass="26133">MGFLKTFGNIAGKIIGSTVGGGIEVVGNYLDSNFIKEVGQGVYQSTVASTETLATLADGVVTAVHGVATDDEQKIASGFSDVENAVKSTAIGVGRTLGYTATSVGEVFNGLANNDLEMAGRGAKKVAKVIAVGTLAVGIGDILILGDTIIPDVEIINESLVMEAEIFDNPSDMSEMDVVLYEDVSEVNALEEVSNFTNDVDYVQPHWVSGYERNGTYIEGYWRDGDGNTSENLTSEQGGGYFRSNSST</sequence>
<accession>A0ABR9VEE7</accession>
<name>A0ABR9VEE7_9CYAN</name>
<keyword evidence="3" id="KW-1185">Reference proteome</keyword>
<protein>
    <submittedName>
        <fullName evidence="2">Uncharacterized protein</fullName>
    </submittedName>
</protein>
<dbReference type="EMBL" id="JADEWB010000065">
    <property type="protein sequence ID" value="MBE9236871.1"/>
    <property type="molecule type" value="Genomic_DNA"/>
</dbReference>
<evidence type="ECO:0000313" key="2">
    <source>
        <dbReference type="EMBL" id="MBE9236871.1"/>
    </source>
</evidence>
<dbReference type="Proteomes" id="UP000606776">
    <property type="component" value="Unassembled WGS sequence"/>
</dbReference>
<comment type="caution">
    <text evidence="2">The sequence shown here is derived from an EMBL/GenBank/DDBJ whole genome shotgun (WGS) entry which is preliminary data.</text>
</comment>
<evidence type="ECO:0000313" key="3">
    <source>
        <dbReference type="Proteomes" id="UP000606776"/>
    </source>
</evidence>
<evidence type="ECO:0000256" key="1">
    <source>
        <dbReference type="SAM" id="MobiDB-lite"/>
    </source>
</evidence>
<organism evidence="2 3">
    <name type="scientific">Sphaerospermopsis aphanizomenoides LEGE 00250</name>
    <dbReference type="NCBI Taxonomy" id="2777972"/>
    <lineage>
        <taxon>Bacteria</taxon>
        <taxon>Bacillati</taxon>
        <taxon>Cyanobacteriota</taxon>
        <taxon>Cyanophyceae</taxon>
        <taxon>Nostocales</taxon>
        <taxon>Aphanizomenonaceae</taxon>
        <taxon>Sphaerospermopsis</taxon>
        <taxon>Sphaerospermopsis aphanizomenoides</taxon>
    </lineage>
</organism>
<reference evidence="2 3" key="1">
    <citation type="submission" date="2020-10" db="EMBL/GenBank/DDBJ databases">
        <authorList>
            <person name="Castelo-Branco R."/>
            <person name="Eusebio N."/>
            <person name="Adriana R."/>
            <person name="Vieira A."/>
            <person name="Brugerolle De Fraissinette N."/>
            <person name="Rezende De Castro R."/>
            <person name="Schneider M.P."/>
            <person name="Vasconcelos V."/>
            <person name="Leao P.N."/>
        </authorList>
    </citation>
    <scope>NUCLEOTIDE SEQUENCE [LARGE SCALE GENOMIC DNA]</scope>
    <source>
        <strain evidence="2 3">LEGE 00250</strain>
    </source>
</reference>
<dbReference type="RefSeq" id="WP_193942940.1">
    <property type="nucleotide sequence ID" value="NZ_JADEWB010000065.1"/>
</dbReference>